<dbReference type="InterPro" id="IPR037289">
    <property type="entry name" value="Elp2"/>
</dbReference>
<keyword evidence="10" id="KW-0539">Nucleus</keyword>
<sequence length="423" mass="47049">MKLSVSQVYTSIACNRTPEIVDWNSDGLICYGGSNAVVIYDTKIKGKDPITVLSHHRCRVNSVKWIRKPDGTSTELVSCSADKTAAIWTLTDGVWKVTATLQGHKDGVMCIHGTYHGDRLLVFTASIDSTVKVWERSEDGSTSLKHNIPLQSGLCLTLHGHILPIVGQPILFCALDDHKIHVFTGEDFHRVHQMVGHEDWVTSDWIKHNLKPSFSDDSTIMLASCSQDTYIRLWRIQAHSSDEAIDISVEKKVFQAYEEQWEVKLEAVLAGHEGWVYGVQWHPPLVENGKRKVIHSLLSSSLDKSLIVWQPEPSGAWVERVRLGEVGGSGLGFYGSRYGPGGEVLAHGYNGSFHIWSCCKNTLWPEQQKLYGHGYEVYALAASADGALLASACRATSVEHAALILWYAIIIRPDPLVHNHHQT</sequence>
<dbReference type="GO" id="GO:0002098">
    <property type="term" value="P:tRNA wobble uridine modification"/>
    <property type="evidence" value="ECO:0007669"/>
    <property type="project" value="InterPro"/>
</dbReference>
<comment type="pathway">
    <text evidence="3">tRNA modification; 5-methoxycarbonylmethyl-2-thiouridine-tRNA biosynthesis.</text>
</comment>
<comment type="subcellular location">
    <subcellularLocation>
        <location evidence="2">Cytoplasm</location>
    </subcellularLocation>
    <subcellularLocation>
        <location evidence="1">Nucleus</location>
    </subcellularLocation>
</comment>
<dbReference type="GO" id="GO:0005634">
    <property type="term" value="C:nucleus"/>
    <property type="evidence" value="ECO:0007669"/>
    <property type="project" value="UniProtKB-SubCell"/>
</dbReference>
<evidence type="ECO:0000256" key="6">
    <source>
        <dbReference type="ARBA" id="ARBA00022490"/>
    </source>
</evidence>
<dbReference type="GO" id="GO:0033588">
    <property type="term" value="C:elongator holoenzyme complex"/>
    <property type="evidence" value="ECO:0007669"/>
    <property type="project" value="InterPro"/>
</dbReference>
<dbReference type="PROSITE" id="PS50082">
    <property type="entry name" value="WD_REPEATS_2"/>
    <property type="match status" value="1"/>
</dbReference>
<evidence type="ECO:0000256" key="1">
    <source>
        <dbReference type="ARBA" id="ARBA00004123"/>
    </source>
</evidence>
<evidence type="ECO:0000313" key="12">
    <source>
        <dbReference type="EMBL" id="KOB69914.1"/>
    </source>
</evidence>
<dbReference type="EMBL" id="JTDY01003232">
    <property type="protein sequence ID" value="KOB69914.1"/>
    <property type="molecule type" value="Genomic_DNA"/>
</dbReference>
<reference evidence="12 13" key="1">
    <citation type="journal article" date="2015" name="Genome Biol. Evol.">
        <title>The genome of winter moth (Operophtera brumata) provides a genomic perspective on sexual dimorphism and phenology.</title>
        <authorList>
            <person name="Derks M.F."/>
            <person name="Smit S."/>
            <person name="Salis L."/>
            <person name="Schijlen E."/>
            <person name="Bossers A."/>
            <person name="Mateman C."/>
            <person name="Pijl A.S."/>
            <person name="de Ridder D."/>
            <person name="Groenen M.A."/>
            <person name="Visser M.E."/>
            <person name="Megens H.J."/>
        </authorList>
    </citation>
    <scope>NUCLEOTIDE SEQUENCE [LARGE SCALE GENOMIC DNA]</scope>
    <source>
        <strain evidence="12">WM2013NL</strain>
        <tissue evidence="12">Head and thorax</tissue>
    </source>
</reference>
<dbReference type="Pfam" id="PF00400">
    <property type="entry name" value="WD40"/>
    <property type="match status" value="5"/>
</dbReference>
<keyword evidence="13" id="KW-1185">Reference proteome</keyword>
<keyword evidence="7 11" id="KW-0853">WD repeat</keyword>
<proteinExistence type="inferred from homology"/>
<dbReference type="InterPro" id="IPR036322">
    <property type="entry name" value="WD40_repeat_dom_sf"/>
</dbReference>
<evidence type="ECO:0000256" key="11">
    <source>
        <dbReference type="PROSITE-ProRule" id="PRU00221"/>
    </source>
</evidence>
<dbReference type="PRINTS" id="PR00320">
    <property type="entry name" value="GPROTEINBRPT"/>
</dbReference>
<evidence type="ECO:0000256" key="2">
    <source>
        <dbReference type="ARBA" id="ARBA00004496"/>
    </source>
</evidence>
<dbReference type="PANTHER" id="PTHR44111">
    <property type="entry name" value="ELONGATOR COMPLEX PROTEIN 2"/>
    <property type="match status" value="1"/>
</dbReference>
<dbReference type="Proteomes" id="UP000037510">
    <property type="component" value="Unassembled WGS sequence"/>
</dbReference>
<dbReference type="GO" id="GO:0005737">
    <property type="term" value="C:cytoplasm"/>
    <property type="evidence" value="ECO:0007669"/>
    <property type="project" value="UniProtKB-SubCell"/>
</dbReference>
<evidence type="ECO:0000256" key="9">
    <source>
        <dbReference type="ARBA" id="ARBA00022737"/>
    </source>
</evidence>
<evidence type="ECO:0000256" key="10">
    <source>
        <dbReference type="ARBA" id="ARBA00023242"/>
    </source>
</evidence>
<organism evidence="12 13">
    <name type="scientific">Operophtera brumata</name>
    <name type="common">Winter moth</name>
    <name type="synonym">Phalaena brumata</name>
    <dbReference type="NCBI Taxonomy" id="104452"/>
    <lineage>
        <taxon>Eukaryota</taxon>
        <taxon>Metazoa</taxon>
        <taxon>Ecdysozoa</taxon>
        <taxon>Arthropoda</taxon>
        <taxon>Hexapoda</taxon>
        <taxon>Insecta</taxon>
        <taxon>Pterygota</taxon>
        <taxon>Neoptera</taxon>
        <taxon>Endopterygota</taxon>
        <taxon>Lepidoptera</taxon>
        <taxon>Glossata</taxon>
        <taxon>Ditrysia</taxon>
        <taxon>Geometroidea</taxon>
        <taxon>Geometridae</taxon>
        <taxon>Larentiinae</taxon>
        <taxon>Operophtera</taxon>
    </lineage>
</organism>
<comment type="caution">
    <text evidence="12">The sequence shown here is derived from an EMBL/GenBank/DDBJ whole genome shotgun (WGS) entry which is preliminary data.</text>
</comment>
<name>A0A0L7L3P5_OPEBR</name>
<dbReference type="Gene3D" id="2.130.10.10">
    <property type="entry name" value="YVTN repeat-like/Quinoprotein amine dehydrogenase"/>
    <property type="match status" value="3"/>
</dbReference>
<dbReference type="InterPro" id="IPR001680">
    <property type="entry name" value="WD40_rpt"/>
</dbReference>
<evidence type="ECO:0000256" key="3">
    <source>
        <dbReference type="ARBA" id="ARBA00005043"/>
    </source>
</evidence>
<accession>A0A0L7L3P5</accession>
<keyword evidence="6" id="KW-0963">Cytoplasm</keyword>
<evidence type="ECO:0000313" key="13">
    <source>
        <dbReference type="Proteomes" id="UP000037510"/>
    </source>
</evidence>
<gene>
    <name evidence="12" type="ORF">OBRU01_07068</name>
</gene>
<evidence type="ECO:0000256" key="4">
    <source>
        <dbReference type="ARBA" id="ARBA00005881"/>
    </source>
</evidence>
<keyword evidence="9" id="KW-0677">Repeat</keyword>
<dbReference type="PANTHER" id="PTHR44111:SF1">
    <property type="entry name" value="ELONGATOR COMPLEX PROTEIN 2"/>
    <property type="match status" value="1"/>
</dbReference>
<dbReference type="SUPFAM" id="SSF50978">
    <property type="entry name" value="WD40 repeat-like"/>
    <property type="match status" value="1"/>
</dbReference>
<evidence type="ECO:0000256" key="5">
    <source>
        <dbReference type="ARBA" id="ARBA00020267"/>
    </source>
</evidence>
<dbReference type="InterPro" id="IPR020472">
    <property type="entry name" value="WD40_PAC1"/>
</dbReference>
<keyword evidence="8" id="KW-0819">tRNA processing</keyword>
<evidence type="ECO:0000256" key="7">
    <source>
        <dbReference type="ARBA" id="ARBA00022574"/>
    </source>
</evidence>
<dbReference type="AlphaFoldDB" id="A0A0L7L3P5"/>
<dbReference type="InterPro" id="IPR015943">
    <property type="entry name" value="WD40/YVTN_repeat-like_dom_sf"/>
</dbReference>
<feature type="repeat" description="WD" evidence="11">
    <location>
        <begin position="101"/>
        <end position="135"/>
    </location>
</feature>
<dbReference type="STRING" id="104452.A0A0L7L3P5"/>
<evidence type="ECO:0000256" key="8">
    <source>
        <dbReference type="ARBA" id="ARBA00022694"/>
    </source>
</evidence>
<dbReference type="UniPathway" id="UPA00988"/>
<comment type="similarity">
    <text evidence="4">Belongs to the WD repeat ELP2 family.</text>
</comment>
<dbReference type="SMART" id="SM00320">
    <property type="entry name" value="WD40"/>
    <property type="match status" value="6"/>
</dbReference>
<protein>
    <recommendedName>
        <fullName evidence="5">Elongator complex protein 2</fullName>
    </recommendedName>
</protein>